<dbReference type="Proteomes" id="UP000654345">
    <property type="component" value="Unassembled WGS sequence"/>
</dbReference>
<dbReference type="Gene3D" id="3.40.50.300">
    <property type="entry name" value="P-loop containing nucleotide triphosphate hydrolases"/>
    <property type="match status" value="1"/>
</dbReference>
<keyword evidence="2" id="KW-1185">Reference proteome</keyword>
<evidence type="ECO:0000313" key="2">
    <source>
        <dbReference type="Proteomes" id="UP000654345"/>
    </source>
</evidence>
<proteinExistence type="predicted"/>
<sequence>MGHVKGGFTALCRVSCTDIDDRRRAKQQLKESQRYNLARSCPINLFDLPFGPADVDPGDASDMLAEFFDNSLLTGLALLVTDEETLLTRSEEAYLTTVARATYAEKGITREAIRAHAETTLLPAPTLADFIERLHTIPASSESMRCSLLERFEKAAYLFQAGQTSVSLEKPLTIFSIKEVHPKWYALMTYVVQNFLTRHRALRQNERYLAYVVEETSYLLKHPAGRSYLESGSRGFRKLGIAQITLSQHPRDFLEAGQVVLSNAGTVFYLGMQRTAVEKLHLPEELERILIESVPGQCVLRIGNEYAPLTVWSNPVYKAIFTTDPVERREIRRKEQERQQKQRAAVS</sequence>
<comment type="caution">
    <text evidence="1">The sequence shown here is derived from an EMBL/GenBank/DDBJ whole genome shotgun (WGS) entry which is preliminary data.</text>
</comment>
<protein>
    <recommendedName>
        <fullName evidence="3">TraG P-loop domain-containing protein</fullName>
    </recommendedName>
</protein>
<dbReference type="EMBL" id="BNJG01000003">
    <property type="protein sequence ID" value="GHO58467.1"/>
    <property type="molecule type" value="Genomic_DNA"/>
</dbReference>
<accession>A0ABQ3V1L0</accession>
<evidence type="ECO:0008006" key="3">
    <source>
        <dbReference type="Google" id="ProtNLM"/>
    </source>
</evidence>
<dbReference type="Gene3D" id="1.10.8.730">
    <property type="match status" value="1"/>
</dbReference>
<reference evidence="1 2" key="1">
    <citation type="journal article" date="2021" name="Int. J. Syst. Evol. Microbiol.">
        <title>Reticulibacter mediterranei gen. nov., sp. nov., within the new family Reticulibacteraceae fam. nov., and Ktedonospora formicarum gen. nov., sp. nov., Ktedonobacter robiniae sp. nov., Dictyobacter formicarum sp. nov. and Dictyobacter arantiisoli sp. nov., belonging to the class Ktedonobacteria.</title>
        <authorList>
            <person name="Yabe S."/>
            <person name="Zheng Y."/>
            <person name="Wang C.M."/>
            <person name="Sakai Y."/>
            <person name="Abe K."/>
            <person name="Yokota A."/>
            <person name="Donadio S."/>
            <person name="Cavaletti L."/>
            <person name="Monciardini P."/>
        </authorList>
    </citation>
    <scope>NUCLEOTIDE SEQUENCE [LARGE SCALE GENOMIC DNA]</scope>
    <source>
        <strain evidence="1 2">SOSP1-30</strain>
    </source>
</reference>
<organism evidence="1 2">
    <name type="scientific">Ktedonobacter robiniae</name>
    <dbReference type="NCBI Taxonomy" id="2778365"/>
    <lineage>
        <taxon>Bacteria</taxon>
        <taxon>Bacillati</taxon>
        <taxon>Chloroflexota</taxon>
        <taxon>Ktedonobacteria</taxon>
        <taxon>Ktedonobacterales</taxon>
        <taxon>Ktedonobacteraceae</taxon>
        <taxon>Ktedonobacter</taxon>
    </lineage>
</organism>
<name>A0ABQ3V1L0_9CHLR</name>
<dbReference type="InterPro" id="IPR027417">
    <property type="entry name" value="P-loop_NTPase"/>
</dbReference>
<gene>
    <name evidence="1" type="ORF">KSB_69420</name>
</gene>
<evidence type="ECO:0000313" key="1">
    <source>
        <dbReference type="EMBL" id="GHO58467.1"/>
    </source>
</evidence>